<dbReference type="InterPro" id="IPR006143">
    <property type="entry name" value="RND_pump_MFP"/>
</dbReference>
<dbReference type="STRING" id="1164594.SAMN05216204_11018"/>
<dbReference type="GO" id="GO:0046914">
    <property type="term" value="F:transition metal ion binding"/>
    <property type="evidence" value="ECO:0007669"/>
    <property type="project" value="TreeGrafter"/>
</dbReference>
<evidence type="ECO:0000259" key="8">
    <source>
        <dbReference type="Pfam" id="PF25975"/>
    </source>
</evidence>
<dbReference type="InterPro" id="IPR058790">
    <property type="entry name" value="BSH_CusB"/>
</dbReference>
<organism evidence="9 10">
    <name type="scientific">Massilia yuzhufengensis</name>
    <dbReference type="NCBI Taxonomy" id="1164594"/>
    <lineage>
        <taxon>Bacteria</taxon>
        <taxon>Pseudomonadati</taxon>
        <taxon>Pseudomonadota</taxon>
        <taxon>Betaproteobacteria</taxon>
        <taxon>Burkholderiales</taxon>
        <taxon>Oxalobacteraceae</taxon>
        <taxon>Telluria group</taxon>
        <taxon>Massilia</taxon>
    </lineage>
</organism>
<evidence type="ECO:0000259" key="7">
    <source>
        <dbReference type="Pfam" id="PF25954"/>
    </source>
</evidence>
<dbReference type="Gene3D" id="2.40.30.170">
    <property type="match status" value="1"/>
</dbReference>
<dbReference type="OrthoDB" id="9806939at2"/>
<gene>
    <name evidence="9" type="ORF">SAMN05216204_11018</name>
</gene>
<dbReference type="PANTHER" id="PTHR30097:SF15">
    <property type="entry name" value="CATION EFFLUX SYSTEM PROTEIN CUSB"/>
    <property type="match status" value="1"/>
</dbReference>
<dbReference type="GO" id="GO:0030288">
    <property type="term" value="C:outer membrane-bounded periplasmic space"/>
    <property type="evidence" value="ECO:0007669"/>
    <property type="project" value="TreeGrafter"/>
</dbReference>
<proteinExistence type="inferred from homology"/>
<dbReference type="GO" id="GO:0022857">
    <property type="term" value="F:transmembrane transporter activity"/>
    <property type="evidence" value="ECO:0007669"/>
    <property type="project" value="InterPro"/>
</dbReference>
<feature type="domain" description="CusB-like three alpha-helical bundle" evidence="5">
    <location>
        <begin position="170"/>
        <end position="218"/>
    </location>
</feature>
<evidence type="ECO:0000313" key="9">
    <source>
        <dbReference type="EMBL" id="SFC76800.1"/>
    </source>
</evidence>
<dbReference type="EMBL" id="FOLD01000010">
    <property type="protein sequence ID" value="SFC76800.1"/>
    <property type="molecule type" value="Genomic_DNA"/>
</dbReference>
<dbReference type="InterPro" id="IPR042230">
    <property type="entry name" value="CusF_sf"/>
</dbReference>
<evidence type="ECO:0000256" key="3">
    <source>
        <dbReference type="SAM" id="MobiDB-lite"/>
    </source>
</evidence>
<dbReference type="SUPFAM" id="SSF111369">
    <property type="entry name" value="HlyD-like secretion proteins"/>
    <property type="match status" value="1"/>
</dbReference>
<dbReference type="InterPro" id="IPR058792">
    <property type="entry name" value="Beta-barrel_RND_2"/>
</dbReference>
<dbReference type="GO" id="GO:0016020">
    <property type="term" value="C:membrane"/>
    <property type="evidence" value="ECO:0007669"/>
    <property type="project" value="InterPro"/>
</dbReference>
<dbReference type="Pfam" id="PF25975">
    <property type="entry name" value="CzcB_C"/>
    <property type="match status" value="1"/>
</dbReference>
<dbReference type="RefSeq" id="WP_091874545.1">
    <property type="nucleotide sequence ID" value="NZ_FOLD01000010.1"/>
</dbReference>
<feature type="domain" description="CusB-like barrel-sandwich hybrid" evidence="6">
    <location>
        <begin position="135"/>
        <end position="250"/>
    </location>
</feature>
<evidence type="ECO:0000259" key="6">
    <source>
        <dbReference type="Pfam" id="PF25919"/>
    </source>
</evidence>
<dbReference type="InterPro" id="IPR021647">
    <property type="entry name" value="CusF_Ec"/>
</dbReference>
<dbReference type="AlphaFoldDB" id="A0A1I1M563"/>
<dbReference type="InterPro" id="IPR058791">
    <property type="entry name" value="3HB_CusB"/>
</dbReference>
<feature type="domain" description="CusB-like beta-barrel" evidence="7">
    <location>
        <begin position="255"/>
        <end position="332"/>
    </location>
</feature>
<feature type="region of interest" description="Disordered" evidence="3">
    <location>
        <begin position="35"/>
        <end position="54"/>
    </location>
</feature>
<dbReference type="InterPro" id="IPR045800">
    <property type="entry name" value="HMBD"/>
</dbReference>
<dbReference type="Pfam" id="PF11604">
    <property type="entry name" value="CusF_Ec"/>
    <property type="match status" value="1"/>
</dbReference>
<sequence>MKRSLATKILLLAAAGALIGYGGYWLGANRSAGAAGGHGDRNAPATASPSDSGRRVLYWHDPMVPGKRFDKPGKSPFMDMQLVPVYADEGESAGIKISPTLQQNLGIRFATVRREEVADSLDLVGTTQFDASREEVIQSRTAGYIDRLHVRAPLQQVRRGQSVASVFVPEWIAPQEEYLALKRGGDTALASAARQRMRALSIPDSLVTELERTGHVQTHQLLASPVSGIVSELGAREGAQVTPGMTIAKVVGLQTVWLLAEVPEALIGSARAGMRVSATADGEARRTHEGKVREILPGVNAATRTAQARIELDNRDASLMPGMLMRVRLSAAAAKPRLIVPTEAVIASGTRSTVLVAQGDRLRPVVITTGREIGDATEILSGLEEGQKVVASGQFLIDSEANLKSVLPKFAGEAPAARADGGIGQAPAADRMDAMKKPPAAPARAQKPGKATATVHTAVGKVEEVSADAITLSHGPVATLQWPPMTMDFMKPAPDAFKDIKAGQTVEFDFIEGADGYLLKRVVVTKGGKQ</sequence>
<dbReference type="Gene3D" id="2.40.420.20">
    <property type="match status" value="1"/>
</dbReference>
<evidence type="ECO:0000256" key="1">
    <source>
        <dbReference type="ARBA" id="ARBA00009477"/>
    </source>
</evidence>
<evidence type="ECO:0000259" key="5">
    <source>
        <dbReference type="Pfam" id="PF25869"/>
    </source>
</evidence>
<dbReference type="InterPro" id="IPR051909">
    <property type="entry name" value="MFP_Cation_Efflux"/>
</dbReference>
<dbReference type="GO" id="GO:0015679">
    <property type="term" value="P:plasma membrane copper ion transport"/>
    <property type="evidence" value="ECO:0007669"/>
    <property type="project" value="TreeGrafter"/>
</dbReference>
<dbReference type="GO" id="GO:0060003">
    <property type="term" value="P:copper ion export"/>
    <property type="evidence" value="ECO:0007669"/>
    <property type="project" value="TreeGrafter"/>
</dbReference>
<protein>
    <submittedName>
        <fullName evidence="9">Membrane fusion protein, Cu(I)/Ag(I) efflux system</fullName>
    </submittedName>
</protein>
<dbReference type="Pfam" id="PF25954">
    <property type="entry name" value="Beta-barrel_RND_2"/>
    <property type="match status" value="1"/>
</dbReference>
<comment type="similarity">
    <text evidence="1">Belongs to the membrane fusion protein (MFP) (TC 8.A.1) family.</text>
</comment>
<evidence type="ECO:0000256" key="2">
    <source>
        <dbReference type="ARBA" id="ARBA00022448"/>
    </source>
</evidence>
<feature type="domain" description="CzcB-like C-terminal circularly permuted SH3-like" evidence="8">
    <location>
        <begin position="339"/>
        <end position="397"/>
    </location>
</feature>
<dbReference type="Gene3D" id="2.40.50.320">
    <property type="entry name" value="Copper binding periplasmic protein CusF"/>
    <property type="match status" value="1"/>
</dbReference>
<dbReference type="Proteomes" id="UP000198639">
    <property type="component" value="Unassembled WGS sequence"/>
</dbReference>
<evidence type="ECO:0000259" key="4">
    <source>
        <dbReference type="Pfam" id="PF19335"/>
    </source>
</evidence>
<accession>A0A1I1M563</accession>
<keyword evidence="10" id="KW-1185">Reference proteome</keyword>
<evidence type="ECO:0000313" key="10">
    <source>
        <dbReference type="Proteomes" id="UP000198639"/>
    </source>
</evidence>
<dbReference type="FunFam" id="2.40.30.170:FF:000010">
    <property type="entry name" value="Efflux RND transporter periplasmic adaptor subunit"/>
    <property type="match status" value="1"/>
</dbReference>
<name>A0A1I1M563_9BURK</name>
<reference evidence="10" key="1">
    <citation type="submission" date="2016-10" db="EMBL/GenBank/DDBJ databases">
        <authorList>
            <person name="Varghese N."/>
            <person name="Submissions S."/>
        </authorList>
    </citation>
    <scope>NUCLEOTIDE SEQUENCE [LARGE SCALE GENOMIC DNA]</scope>
    <source>
        <strain evidence="10">CGMCC 1.12041</strain>
    </source>
</reference>
<feature type="domain" description="Heavy metal binding" evidence="4">
    <location>
        <begin position="58"/>
        <end position="85"/>
    </location>
</feature>
<dbReference type="Gene3D" id="6.10.140.730">
    <property type="match status" value="1"/>
</dbReference>
<dbReference type="InterPro" id="IPR058649">
    <property type="entry name" value="CzcB_C"/>
</dbReference>
<keyword evidence="2" id="KW-0813">Transport</keyword>
<dbReference type="Pfam" id="PF25919">
    <property type="entry name" value="BSH_CusB"/>
    <property type="match status" value="1"/>
</dbReference>
<dbReference type="PANTHER" id="PTHR30097">
    <property type="entry name" value="CATION EFFLUX SYSTEM PROTEIN CUSB"/>
    <property type="match status" value="1"/>
</dbReference>
<dbReference type="NCBIfam" id="TIGR01730">
    <property type="entry name" value="RND_mfp"/>
    <property type="match status" value="1"/>
</dbReference>
<dbReference type="Pfam" id="PF19335">
    <property type="entry name" value="HMBD"/>
    <property type="match status" value="1"/>
</dbReference>
<dbReference type="Pfam" id="PF25869">
    <property type="entry name" value="3HB_CusB"/>
    <property type="match status" value="1"/>
</dbReference>